<evidence type="ECO:0000313" key="1">
    <source>
        <dbReference type="EMBL" id="KPI43508.1"/>
    </source>
</evidence>
<evidence type="ECO:0000313" key="2">
    <source>
        <dbReference type="Proteomes" id="UP000038010"/>
    </source>
</evidence>
<dbReference type="EMBL" id="LFJN01000005">
    <property type="protein sequence ID" value="KPI43508.1"/>
    <property type="molecule type" value="Genomic_DNA"/>
</dbReference>
<gene>
    <name evidence="1" type="ORF">AB675_7139</name>
</gene>
<accession>A0A0N0NQ53</accession>
<protein>
    <submittedName>
        <fullName evidence="1">Uncharacterized protein</fullName>
    </submittedName>
</protein>
<dbReference type="RefSeq" id="XP_018003471.1">
    <property type="nucleotide sequence ID" value="XM_018147485.1"/>
</dbReference>
<reference evidence="1 2" key="1">
    <citation type="submission" date="2015-06" db="EMBL/GenBank/DDBJ databases">
        <title>Draft genome of the ant-associated black yeast Phialophora attae CBS 131958.</title>
        <authorList>
            <person name="Moreno L.F."/>
            <person name="Stielow B.J."/>
            <person name="de Hoog S."/>
            <person name="Vicente V.A."/>
            <person name="Weiss V.A."/>
            <person name="de Vries M."/>
            <person name="Cruz L.M."/>
            <person name="Souza E.M."/>
        </authorList>
    </citation>
    <scope>NUCLEOTIDE SEQUENCE [LARGE SCALE GENOMIC DNA]</scope>
    <source>
        <strain evidence="1 2">CBS 131958</strain>
    </source>
</reference>
<comment type="caution">
    <text evidence="1">The sequence shown here is derived from an EMBL/GenBank/DDBJ whole genome shotgun (WGS) entry which is preliminary data.</text>
</comment>
<dbReference type="VEuPathDB" id="FungiDB:AB675_7139"/>
<proteinExistence type="predicted"/>
<keyword evidence="2" id="KW-1185">Reference proteome</keyword>
<dbReference type="AlphaFoldDB" id="A0A0N0NQ53"/>
<sequence>MVPYDKEKPPTLSNTPIEIRLHIVQAFMATATSDDVKALRQALVENVSDLVPLHNLLSTMRLGINYDSYEALEGICQTSRRVHVRKLLIDAEVPLQEFSYEQWKAQIADIGARGWANESGTQSYLAHGAALKRRINALEADSQSQIKIRDCWNAYSEAWESQLKAIHEWEHYGPWLPWAWIFRRLPNLTEVEFAAGASSWYIIQTSNDLTSSSVNYRTLTMPPEFENATNQEHDPDYFDDQSEDAKSPARWLSSILEGLYRSRARNINSVQIKGLPTTLFHFLQLPPDCGGLPSLNSLKVRLVVPFSPEDAENGVLGAINDNLGELAWRLGTVTNLEWRGDEVLDAYWGDERNPYVFCPYIRAPLASALQSLVLHRAQVGYTQLEESITAAGATLTKLHLSNMKLYDGYWVDILHVIRQHCPVLADVELAGQGPLEEISVVNTGWIRQYQSTGLWYTSSGTGLRDTVKRWLLRIPGAPAVMPLSSTGQGGGLTD</sequence>
<dbReference type="GeneID" id="28739365"/>
<organism evidence="1 2">
    <name type="scientific">Cyphellophora attinorum</name>
    <dbReference type="NCBI Taxonomy" id="1664694"/>
    <lineage>
        <taxon>Eukaryota</taxon>
        <taxon>Fungi</taxon>
        <taxon>Dikarya</taxon>
        <taxon>Ascomycota</taxon>
        <taxon>Pezizomycotina</taxon>
        <taxon>Eurotiomycetes</taxon>
        <taxon>Chaetothyriomycetidae</taxon>
        <taxon>Chaetothyriales</taxon>
        <taxon>Cyphellophoraceae</taxon>
        <taxon>Cyphellophora</taxon>
    </lineage>
</organism>
<name>A0A0N0NQ53_9EURO</name>
<dbReference type="Proteomes" id="UP000038010">
    <property type="component" value="Unassembled WGS sequence"/>
</dbReference>